<evidence type="ECO:0000256" key="4">
    <source>
        <dbReference type="ARBA" id="ARBA00023029"/>
    </source>
</evidence>
<dbReference type="Proteomes" id="UP000316008">
    <property type="component" value="Unassembled WGS sequence"/>
</dbReference>
<dbReference type="OrthoDB" id="9778962at2"/>
<dbReference type="Pfam" id="PF01028">
    <property type="entry name" value="Topoisom_I"/>
    <property type="match status" value="1"/>
</dbReference>
<evidence type="ECO:0000259" key="8">
    <source>
        <dbReference type="Pfam" id="PF21338"/>
    </source>
</evidence>
<dbReference type="EC" id="5.6.2.1" evidence="3"/>
<reference evidence="9 10" key="1">
    <citation type="submission" date="2019-07" db="EMBL/GenBank/DDBJ databases">
        <authorList>
            <person name="Huq M.A."/>
        </authorList>
    </citation>
    <scope>NUCLEOTIDE SEQUENCE [LARGE SCALE GENOMIC DNA]</scope>
    <source>
        <strain evidence="9 10">MAH-3</strain>
    </source>
</reference>
<evidence type="ECO:0000256" key="5">
    <source>
        <dbReference type="ARBA" id="ARBA00023125"/>
    </source>
</evidence>
<dbReference type="GO" id="GO:0006265">
    <property type="term" value="P:DNA topological change"/>
    <property type="evidence" value="ECO:0007669"/>
    <property type="project" value="InterPro"/>
</dbReference>
<dbReference type="PROSITE" id="PS52038">
    <property type="entry name" value="TOPO_IB_2"/>
    <property type="match status" value="1"/>
</dbReference>
<dbReference type="Gene3D" id="3.30.66.10">
    <property type="entry name" value="DNA topoisomerase I domain"/>
    <property type="match status" value="1"/>
</dbReference>
<feature type="domain" description="DNA topoisomerase IB N-terminal" evidence="8">
    <location>
        <begin position="37"/>
        <end position="83"/>
    </location>
</feature>
<comment type="caution">
    <text evidence="9">The sequence shown here is derived from an EMBL/GenBank/DDBJ whole genome shotgun (WGS) entry which is preliminary data.</text>
</comment>
<comment type="catalytic activity">
    <reaction evidence="1">
        <text>ATP-independent breakage of single-stranded DNA, followed by passage and rejoining.</text>
        <dbReference type="EC" id="5.6.2.1"/>
    </reaction>
</comment>
<dbReference type="InterPro" id="IPR035447">
    <property type="entry name" value="DNA_topo_I_N_sf"/>
</dbReference>
<evidence type="ECO:0000256" key="6">
    <source>
        <dbReference type="ARBA" id="ARBA00023235"/>
    </source>
</evidence>
<dbReference type="PRINTS" id="PR00416">
    <property type="entry name" value="EUTPISMRASEI"/>
</dbReference>
<evidence type="ECO:0000313" key="10">
    <source>
        <dbReference type="Proteomes" id="UP000316008"/>
    </source>
</evidence>
<evidence type="ECO:0000256" key="2">
    <source>
        <dbReference type="ARBA" id="ARBA00006645"/>
    </source>
</evidence>
<dbReference type="InterPro" id="IPR013500">
    <property type="entry name" value="TopoI_cat_euk"/>
</dbReference>
<evidence type="ECO:0000259" key="7">
    <source>
        <dbReference type="Pfam" id="PF01028"/>
    </source>
</evidence>
<proteinExistence type="inferred from homology"/>
<dbReference type="SUPFAM" id="SSF55869">
    <property type="entry name" value="DNA topoisomerase I domain"/>
    <property type="match status" value="1"/>
</dbReference>
<dbReference type="SUPFAM" id="SSF56349">
    <property type="entry name" value="DNA breaking-rejoining enzymes"/>
    <property type="match status" value="1"/>
</dbReference>
<dbReference type="PANTHER" id="PTHR10290">
    <property type="entry name" value="DNA TOPOISOMERASE I"/>
    <property type="match status" value="1"/>
</dbReference>
<gene>
    <name evidence="9" type="ORF">FO442_10710</name>
</gene>
<dbReference type="AlphaFoldDB" id="A0A556MYU4"/>
<comment type="similarity">
    <text evidence="2">Belongs to the type IB topoisomerase family.</text>
</comment>
<keyword evidence="4" id="KW-0799">Topoisomerase</keyword>
<dbReference type="InterPro" id="IPR014711">
    <property type="entry name" value="TopoI_cat_a-hlx-sub_euk"/>
</dbReference>
<dbReference type="GO" id="GO:0003677">
    <property type="term" value="F:DNA binding"/>
    <property type="evidence" value="ECO:0007669"/>
    <property type="project" value="UniProtKB-KW"/>
</dbReference>
<dbReference type="GO" id="GO:0006260">
    <property type="term" value="P:DNA replication"/>
    <property type="evidence" value="ECO:0007669"/>
    <property type="project" value="TreeGrafter"/>
</dbReference>
<protein>
    <recommendedName>
        <fullName evidence="3">DNA topoisomerase</fullName>
        <ecNumber evidence="3">5.6.2.1</ecNumber>
    </recommendedName>
</protein>
<dbReference type="Gene3D" id="1.10.132.120">
    <property type="match status" value="1"/>
</dbReference>
<dbReference type="Gene3D" id="3.90.15.10">
    <property type="entry name" value="Topoisomerase I, Chain A, domain 3"/>
    <property type="match status" value="1"/>
</dbReference>
<keyword evidence="5" id="KW-0238">DNA-binding</keyword>
<sequence>MSMAEIFNLDAFPEMADLVYVSVSDPGISRVRKGEDFEYYYNNQKLVSKKQLKRIKELVIPPAWENVWICKDANGHIQCTGLDLRGRKQYRYHALWQKSRNESKFARLIDYGNALKKLRKQISRDLRKKTLCEEKVIAVVLSLMDETHIRVGNNHYEKTNNSYGLTTLKDKHVEISGEKMLFSFVGKKGIHHTISLRNKRLARIVKQCRDIPGKALFQYYDQDGNRHTLDSGKVNAYIRKYTEDSFTTKDLRTWSASVCALQGFLNSDPADNETARKKKTVEVLDLVSEQLGNTRTVCKKYYVHPQILALYESNQLKKHIKTIPASDNWLGSEEKLLLRVLKKNATLKET</sequence>
<evidence type="ECO:0000256" key="3">
    <source>
        <dbReference type="ARBA" id="ARBA00012891"/>
    </source>
</evidence>
<evidence type="ECO:0000256" key="1">
    <source>
        <dbReference type="ARBA" id="ARBA00000213"/>
    </source>
</evidence>
<accession>A0A556MYU4</accession>
<dbReference type="PANTHER" id="PTHR10290:SF3">
    <property type="entry name" value="DNA TOPOISOMERASE 1"/>
    <property type="match status" value="1"/>
</dbReference>
<name>A0A556MYU4_9FLAO</name>
<dbReference type="InterPro" id="IPR011010">
    <property type="entry name" value="DNA_brk_join_enz"/>
</dbReference>
<evidence type="ECO:0000313" key="9">
    <source>
        <dbReference type="EMBL" id="TSJ45056.1"/>
    </source>
</evidence>
<dbReference type="GO" id="GO:0007059">
    <property type="term" value="P:chromosome segregation"/>
    <property type="evidence" value="ECO:0007669"/>
    <property type="project" value="TreeGrafter"/>
</dbReference>
<dbReference type="Pfam" id="PF21338">
    <property type="entry name" value="Top1B_N_bact"/>
    <property type="match status" value="1"/>
</dbReference>
<dbReference type="InterPro" id="IPR001631">
    <property type="entry name" value="TopoI"/>
</dbReference>
<keyword evidence="10" id="KW-1185">Reference proteome</keyword>
<dbReference type="InterPro" id="IPR051062">
    <property type="entry name" value="Topoisomerase_IB"/>
</dbReference>
<dbReference type="EMBL" id="VLPL01000004">
    <property type="protein sequence ID" value="TSJ45056.1"/>
    <property type="molecule type" value="Genomic_DNA"/>
</dbReference>
<organism evidence="9 10">
    <name type="scientific">Fluviicola chungangensis</name>
    <dbReference type="NCBI Taxonomy" id="2597671"/>
    <lineage>
        <taxon>Bacteria</taxon>
        <taxon>Pseudomonadati</taxon>
        <taxon>Bacteroidota</taxon>
        <taxon>Flavobacteriia</taxon>
        <taxon>Flavobacteriales</taxon>
        <taxon>Crocinitomicaceae</taxon>
        <taxon>Fluviicola</taxon>
    </lineage>
</organism>
<keyword evidence="6 9" id="KW-0413">Isomerase</keyword>
<feature type="domain" description="DNA topoisomerase I catalytic core eukaryotic-type" evidence="7">
    <location>
        <begin position="97"/>
        <end position="320"/>
    </location>
</feature>
<dbReference type="InterPro" id="IPR049331">
    <property type="entry name" value="Top1B_N_bact"/>
</dbReference>
<dbReference type="GO" id="GO:0003917">
    <property type="term" value="F:DNA topoisomerase type I (single strand cut, ATP-independent) activity"/>
    <property type="evidence" value="ECO:0007669"/>
    <property type="project" value="UniProtKB-EC"/>
</dbReference>